<keyword evidence="11" id="KW-0077">Bacteriochlorophyll biosynthesis</keyword>
<proteinExistence type="inferred from homology"/>
<dbReference type="NCBIfam" id="NF010172">
    <property type="entry name" value="PRK13654.1"/>
    <property type="match status" value="1"/>
</dbReference>
<evidence type="ECO:0000256" key="3">
    <source>
        <dbReference type="ARBA" id="ARBA00006550"/>
    </source>
</evidence>
<dbReference type="AlphaFoldDB" id="A0A7C9KJ83"/>
<dbReference type="NCBIfam" id="TIGR02029">
    <property type="entry name" value="AcsF"/>
    <property type="match status" value="1"/>
</dbReference>
<dbReference type="PANTHER" id="PTHR31053">
    <property type="entry name" value="MAGNESIUM-PROTOPORPHYRIN IX MONOMETHYL ESTER [OXIDATIVE] CYCLASE, CHLOROPLASTIC"/>
    <property type="match status" value="1"/>
</dbReference>
<dbReference type="GO" id="GO:0048529">
    <property type="term" value="F:magnesium-protoporphyrin IX monomethyl ester (oxidative) cyclase activity"/>
    <property type="evidence" value="ECO:0007669"/>
    <property type="project" value="UniProtKB-UniRule"/>
</dbReference>
<comment type="caution">
    <text evidence="13">The sequence shown here is derived from an EMBL/GenBank/DDBJ whole genome shotgun (WGS) entry which is preliminary data.</text>
</comment>
<dbReference type="InterPro" id="IPR009078">
    <property type="entry name" value="Ferritin-like_SF"/>
</dbReference>
<evidence type="ECO:0000313" key="14">
    <source>
        <dbReference type="Proteomes" id="UP000481327"/>
    </source>
</evidence>
<evidence type="ECO:0000256" key="9">
    <source>
        <dbReference type="ARBA" id="ARBA00023171"/>
    </source>
</evidence>
<dbReference type="Gene3D" id="1.20.5.420">
    <property type="entry name" value="Immunoglobulin FC, subunit C"/>
    <property type="match status" value="1"/>
</dbReference>
<dbReference type="UniPathway" id="UPA00671"/>
<comment type="catalytic activity">
    <reaction evidence="10 11">
        <text>Mg-protoporphyrin IX 13-monomethyl ester + 3 NADPH + 3 O2 + 2 H(+) = 3,8-divinyl protochlorophyllide a + 3 NADP(+) + 5 H2O</text>
        <dbReference type="Rhea" id="RHEA:33235"/>
        <dbReference type="ChEBI" id="CHEBI:15377"/>
        <dbReference type="ChEBI" id="CHEBI:15378"/>
        <dbReference type="ChEBI" id="CHEBI:15379"/>
        <dbReference type="ChEBI" id="CHEBI:57783"/>
        <dbReference type="ChEBI" id="CHEBI:58349"/>
        <dbReference type="ChEBI" id="CHEBI:58632"/>
        <dbReference type="ChEBI" id="CHEBI:60491"/>
        <dbReference type="EC" id="1.14.13.81"/>
    </reaction>
</comment>
<evidence type="ECO:0000256" key="8">
    <source>
        <dbReference type="ARBA" id="ARBA00023004"/>
    </source>
</evidence>
<keyword evidence="6 11" id="KW-0521">NADP</keyword>
<reference evidence="13 14" key="1">
    <citation type="submission" date="2019-09" db="EMBL/GenBank/DDBJ databases">
        <title>Polymorphobacter sp. isolated from a lake in China.</title>
        <authorList>
            <person name="Liu Z."/>
        </authorList>
    </citation>
    <scope>NUCLEOTIDE SEQUENCE [LARGE SCALE GENOMIC DNA]</scope>
    <source>
        <strain evidence="13 14">D40P</strain>
    </source>
</reference>
<comment type="pathway">
    <text evidence="2">Porphyrin-containing compound metabolism; chlorophyll biosynthesis.</text>
</comment>
<evidence type="ECO:0000256" key="10">
    <source>
        <dbReference type="ARBA" id="ARBA00049231"/>
    </source>
</evidence>
<dbReference type="RefSeq" id="WP_152578611.1">
    <property type="nucleotide sequence ID" value="NZ_JAATJI010000001.1"/>
</dbReference>
<dbReference type="Pfam" id="PF02915">
    <property type="entry name" value="Rubrerythrin"/>
    <property type="match status" value="1"/>
</dbReference>
<feature type="domain" description="Rubrerythrin diiron-binding" evidence="12">
    <location>
        <begin position="100"/>
        <end position="230"/>
    </location>
</feature>
<dbReference type="EC" id="1.14.13.81" evidence="11"/>
<dbReference type="OrthoDB" id="141643at2"/>
<dbReference type="PANTHER" id="PTHR31053:SF2">
    <property type="entry name" value="MAGNESIUM-PROTOPORPHYRIN IX MONOMETHYL ESTER [OXIDATIVE] CYCLASE, CHLOROPLASTIC"/>
    <property type="match status" value="1"/>
</dbReference>
<protein>
    <recommendedName>
        <fullName evidence="11">Aerobic magnesium-protoporphyrin IX monomethyl ester [oxidative] cyclase</fullName>
        <shortName evidence="11">Aerobic Mg-protoporphyrin IX monomethyl ester oxidative cyclase</shortName>
        <ecNumber evidence="11">1.14.13.81</ecNumber>
    </recommendedName>
</protein>
<keyword evidence="7 11" id="KW-0560">Oxidoreductase</keyword>
<dbReference type="UniPathway" id="UPA00668"/>
<keyword evidence="9 11" id="KW-0149">Chlorophyll biosynthesis</keyword>
<evidence type="ECO:0000259" key="12">
    <source>
        <dbReference type="Pfam" id="PF02915"/>
    </source>
</evidence>
<dbReference type="HAMAP" id="MF_01840">
    <property type="entry name" value="AcsF"/>
    <property type="match status" value="1"/>
</dbReference>
<evidence type="ECO:0000256" key="11">
    <source>
        <dbReference type="HAMAP-Rule" id="MF_01840"/>
    </source>
</evidence>
<evidence type="ECO:0000256" key="5">
    <source>
        <dbReference type="ARBA" id="ARBA00022723"/>
    </source>
</evidence>
<gene>
    <name evidence="11 13" type="primary">acsF</name>
    <name evidence="13" type="ORF">F3168_12830</name>
</gene>
<evidence type="ECO:0000256" key="6">
    <source>
        <dbReference type="ARBA" id="ARBA00022857"/>
    </source>
</evidence>
<evidence type="ECO:0000256" key="7">
    <source>
        <dbReference type="ARBA" id="ARBA00023002"/>
    </source>
</evidence>
<organism evidence="13 14">
    <name type="scientific">Sandarakinorhabdus fusca</name>
    <dbReference type="NCBI Taxonomy" id="1439888"/>
    <lineage>
        <taxon>Bacteria</taxon>
        <taxon>Pseudomonadati</taxon>
        <taxon>Pseudomonadota</taxon>
        <taxon>Alphaproteobacteria</taxon>
        <taxon>Sphingomonadales</taxon>
        <taxon>Sphingosinicellaceae</taxon>
        <taxon>Sandarakinorhabdus</taxon>
    </lineage>
</organism>
<accession>A0A7C9KJ83</accession>
<comment type="similarity">
    <text evidence="3 11">Belongs to the AcsF family.</text>
</comment>
<dbReference type="EMBL" id="WIOL01000005">
    <property type="protein sequence ID" value="MQT18140.1"/>
    <property type="molecule type" value="Genomic_DNA"/>
</dbReference>
<dbReference type="SUPFAM" id="SSF47240">
    <property type="entry name" value="Ferritin-like"/>
    <property type="match status" value="1"/>
</dbReference>
<keyword evidence="5 11" id="KW-0479">Metal-binding</keyword>
<comment type="function">
    <text evidence="11">Catalyzes the formation of the isocyclic ring in chlorophyll biosynthesis. Mediates the cyclase reaction, which results in the formation of divinylprotochlorophyllide (Pchlide) characteristic of all chlorophylls from magnesium-protoporphyrin IX 13-monomethyl ester (MgPMME).</text>
</comment>
<evidence type="ECO:0000256" key="1">
    <source>
        <dbReference type="ARBA" id="ARBA00001962"/>
    </source>
</evidence>
<dbReference type="CDD" id="cd01047">
    <property type="entry name" value="ACSF"/>
    <property type="match status" value="1"/>
</dbReference>
<keyword evidence="14" id="KW-1185">Reference proteome</keyword>
<comment type="pathway">
    <text evidence="11">Porphyrin-containing compound metabolism; bacteriochlorophyll biosynthesis (light-independent).</text>
</comment>
<dbReference type="GO" id="GO:0005506">
    <property type="term" value="F:iron ion binding"/>
    <property type="evidence" value="ECO:0007669"/>
    <property type="project" value="UniProtKB-UniRule"/>
</dbReference>
<comment type="cofactor">
    <cofactor evidence="1 11">
        <name>Fe cation</name>
        <dbReference type="ChEBI" id="CHEBI:24875"/>
    </cofactor>
</comment>
<keyword evidence="8 11" id="KW-0408">Iron</keyword>
<name>A0A7C9KJ83_9SPHN</name>
<dbReference type="GO" id="GO:0015979">
    <property type="term" value="P:photosynthesis"/>
    <property type="evidence" value="ECO:0007669"/>
    <property type="project" value="UniProtKB-UniRule"/>
</dbReference>
<dbReference type="InterPro" id="IPR008434">
    <property type="entry name" value="AcsF"/>
</dbReference>
<evidence type="ECO:0000256" key="2">
    <source>
        <dbReference type="ARBA" id="ARBA00005173"/>
    </source>
</evidence>
<evidence type="ECO:0000313" key="13">
    <source>
        <dbReference type="EMBL" id="MQT18140.1"/>
    </source>
</evidence>
<dbReference type="GO" id="GO:0036070">
    <property type="term" value="P:light-independent bacteriochlorophyll biosynthetic process"/>
    <property type="evidence" value="ECO:0007669"/>
    <property type="project" value="UniProtKB-UniRule"/>
</dbReference>
<dbReference type="InterPro" id="IPR003251">
    <property type="entry name" value="Rr_diiron-bd_dom"/>
</dbReference>
<evidence type="ECO:0000256" key="4">
    <source>
        <dbReference type="ARBA" id="ARBA00022531"/>
    </source>
</evidence>
<dbReference type="Proteomes" id="UP000481327">
    <property type="component" value="Unassembled WGS sequence"/>
</dbReference>
<keyword evidence="4 11" id="KW-0602">Photosynthesis</keyword>
<sequence length="368" mass="42067">MNAHVPIAIADAEGDADRAVAITKDVTQAMANEDTVLSPRFYTTDFDAMDKIDVSAVRGEWDALIAEMTADPNKRHFKRTEEFDGVIENLPPALRIEFTDFLVTSMTSEFSGCILYAEIAKRVTNPDAKALFKLMARDESRHAGFINDSLKDAGIGIDLGFLTKTKKYTYFRPKFIYYATYLSEKIGYARYITIHRHFEQHPEMRFHPIFKWFEAWCNDEFRHGEAFALLMRADPKLIQGYNKLWIRFFLVAVYATMYVRDHNRPVLYKAFGIDPTEYDFKVFDITTMITRQVFPLALDTDAPQFRALLEKMRGISAAIDATHKEGGAVAAVKRLGLKLSAGVTFARLYLQPVQKTELPASIRLQPVW</sequence>